<protein>
    <submittedName>
        <fullName evidence="1">G104 protein</fullName>
    </submittedName>
</protein>
<reference evidence="1 2" key="1">
    <citation type="submission" date="2024-06" db="EMBL/GenBank/DDBJ databases">
        <authorList>
            <person name="Kraege A."/>
            <person name="Thomma B."/>
        </authorList>
    </citation>
    <scope>NUCLEOTIDE SEQUENCE [LARGE SCALE GENOMIC DNA]</scope>
</reference>
<proteinExistence type="predicted"/>
<evidence type="ECO:0000313" key="2">
    <source>
        <dbReference type="Proteomes" id="UP001497392"/>
    </source>
</evidence>
<sequence>MEFQIMNQTTVPIICHLFDSGAASYAGVPSCLAWAVTALLSACLQPDASPLQASQLSSVAAQALSSAHIGFSTISVFPIVVPVLYKQLCANPRTATVGRRLTAVQQIISDLPEEETAMQTLAGQEGILMGGLLGLDDSAHAAPAGLAGSARQLMQFAVQPTAVVNRTYYLDMLRRMEELLEAAPPTTAYNRTALLALYQSVLEGSGRASGYIQPPVSAPYAALVAEVQGGQGGNAVMTAPAAAQESNDVATVGTEGSQSPASAILYPMRLAQLGAEIRTQAATALAPAAATAPYPFGRRLAGMSDLDSVAAELADMLAYWLATGGTPRALLSQGAGLPSMTPSRDDLLQLVSQAPAASAQHTRRRKNGDLAGYKHAHHRHLGETPSAACCCESPQSFDVHVGTESAADASKAAQALASALPGIVAAAQPGACLASLNISSVQRQVMTVSGCISYEQCPNGSEPTTWQCAYNSTGIPVEIDASALLDALPSAKAGLCQQAQAPVLAPTQAPGFAPAPGPVAPPSCPGGRPPAAWNCTHLGQPFEFDADSYREAAPLAKKEKCGLVGVTNVLCGGLVMEAIAYQALVEGVCKPICGTGPPEPCPSVPFSASAPAPVPALPLCPHGLPGAWRCGSGNGSLLFDEATYQELLGLYPGRCNALTPDALLCGSTLLTEEAQSALSAHTCRHTCEKAQPCVLPAPTPAPFIAPAHLNLAGRATPSIQAPIVAPTYLTFARRAAAPVPGPAPAPLACPIGQYMGQVTCTFGSSGITADASELDAALEAYHTGRCMEVNTSSTSLIQCGGTLYERDAFLGALAGDCTVQCLQQEPCASAPAPAPVHEHLMASQPFQAKHKYQPAPAEAPVLAAAAPAPQSNAVCSCSSNDKGIRPGSSITFQYADTCPPPGVVANLPDIIYFRANVTFSDSVAIQDADVASFTIATLVPDEPGQCPCGIDEVKSQRMGSPQGAIQSVTLSGCNSVLVIGYVRVPVYSAPEATITLSLLNGTVASPCGGAYGAGQASQVVQIRRVSRMPAPFSETMQRPRPQLLPTNMAFPNGLPATASATALFTLVFQRPVSTTFGPADFLIGGLASTAYLRAVPMPGHPEATRIAVDLPQDYCGAASLALRFPDSIRAADNGAGVCPNGGSSVVTWTRVCGRAGDALIPISAVEIVHPSDANTQCAATL</sequence>
<dbReference type="EMBL" id="CAXHTA020000001">
    <property type="protein sequence ID" value="CAL5218426.1"/>
    <property type="molecule type" value="Genomic_DNA"/>
</dbReference>
<keyword evidence="2" id="KW-1185">Reference proteome</keyword>
<name>A0ABP1FGK3_9CHLO</name>
<dbReference type="Proteomes" id="UP001497392">
    <property type="component" value="Unassembled WGS sequence"/>
</dbReference>
<organism evidence="1 2">
    <name type="scientific">Coccomyxa viridis</name>
    <dbReference type="NCBI Taxonomy" id="1274662"/>
    <lineage>
        <taxon>Eukaryota</taxon>
        <taxon>Viridiplantae</taxon>
        <taxon>Chlorophyta</taxon>
        <taxon>core chlorophytes</taxon>
        <taxon>Trebouxiophyceae</taxon>
        <taxon>Trebouxiophyceae incertae sedis</taxon>
        <taxon>Coccomyxaceae</taxon>
        <taxon>Coccomyxa</taxon>
    </lineage>
</organism>
<gene>
    <name evidence="1" type="primary">g104</name>
    <name evidence="1" type="ORF">VP750_LOCUS85</name>
</gene>
<evidence type="ECO:0000313" key="1">
    <source>
        <dbReference type="EMBL" id="CAL5218426.1"/>
    </source>
</evidence>
<accession>A0ABP1FGK3</accession>
<comment type="caution">
    <text evidence="1">The sequence shown here is derived from an EMBL/GenBank/DDBJ whole genome shotgun (WGS) entry which is preliminary data.</text>
</comment>